<dbReference type="AlphaFoldDB" id="A0A4Q2D3D3"/>
<keyword evidence="13" id="KW-1185">Reference proteome</keyword>
<comment type="caution">
    <text evidence="12">The sequence shown here is derived from an EMBL/GenBank/DDBJ whole genome shotgun (WGS) entry which is preliminary data.</text>
</comment>
<feature type="domain" description="UDP-glucose/GDP-mannose dehydrogenase C-terminal" evidence="11">
    <location>
        <begin position="509"/>
        <end position="625"/>
    </location>
</feature>
<proteinExistence type="inferred from homology"/>
<feature type="binding site" evidence="9">
    <location>
        <position position="342"/>
    </location>
    <ligand>
        <name>NAD(+)</name>
        <dbReference type="ChEBI" id="CHEBI:57540"/>
    </ligand>
</feature>
<evidence type="ECO:0000256" key="9">
    <source>
        <dbReference type="PIRSR" id="PIRSR500134-3"/>
    </source>
</evidence>
<keyword evidence="5 9" id="KW-0520">NAD</keyword>
<dbReference type="GO" id="GO:0051287">
    <property type="term" value="F:NAD binding"/>
    <property type="evidence" value="ECO:0007669"/>
    <property type="project" value="InterPro"/>
</dbReference>
<evidence type="ECO:0000256" key="2">
    <source>
        <dbReference type="ARBA" id="ARBA00006601"/>
    </source>
</evidence>
<dbReference type="Gene3D" id="1.10.340.70">
    <property type="match status" value="1"/>
</dbReference>
<evidence type="ECO:0000256" key="3">
    <source>
        <dbReference type="ARBA" id="ARBA00012954"/>
    </source>
</evidence>
<dbReference type="InterPro" id="IPR017476">
    <property type="entry name" value="UDP-Glc/GDP-Man"/>
</dbReference>
<sequence>MSNQISMLQNPGAAPNATINRWIENVRKFYFELSHVMGKTFPADGLSRRRKQPGDPERREFEEFLDTDPPDPITYSKKYLEDDDPLPFEAFRDQIDTRGGYLQTVSKEIINQLLFQGVEEEEELFNRDLELQQLLNRLEETKRLSVKSEAASVLLQAASQEEVVDSEEDEYPSGWRTSRGKQLDQWVPLVQAWLTTPAIKPREVAAKDWKGFEKFAARFFVSKDGRLYWRENGEGHHRLYIEPERRMTILKGAHDANGHRGHYATLSFLTKRFWWPEVERDTEIYVELATRRIAQVARTSKIVVEKSTVPCRTAESMRTILEANSKPGCRFDILSNPEFLAEGTAISDLFKPDRVLIGSLQTPEGLSACQSLAAVYANWVPKDRVLTVGLWSSELSKLAANAMLAQRISSINALSAICEATGANIDEVAHAVGYDTRIGPKFLKASVGFGGSCFQKDILNLVYLSESLHLPEVAAYWRQVVEMNEHQKRRFSKRVVDTMFNTITGKRIAVLGFAFKADTGDTRESAAITLIRDFQSEKAYVNIYDPQVPHDQIWADLAEASPLAPVETIQKQVRICSSAMEACQDAEAVVIATEWKEFNDIDWEQVYSNMNKPAFIFDGRLLVDAEKLRKIGFSVTTIGRP</sequence>
<dbReference type="InterPro" id="IPR036291">
    <property type="entry name" value="NAD(P)-bd_dom_sf"/>
</dbReference>
<evidence type="ECO:0000256" key="7">
    <source>
        <dbReference type="PIRSR" id="PIRSR500134-1"/>
    </source>
</evidence>
<organism evidence="12 13">
    <name type="scientific">Candolleomyces aberdarensis</name>
    <dbReference type="NCBI Taxonomy" id="2316362"/>
    <lineage>
        <taxon>Eukaryota</taxon>
        <taxon>Fungi</taxon>
        <taxon>Dikarya</taxon>
        <taxon>Basidiomycota</taxon>
        <taxon>Agaricomycotina</taxon>
        <taxon>Agaricomycetes</taxon>
        <taxon>Agaricomycetidae</taxon>
        <taxon>Agaricales</taxon>
        <taxon>Agaricineae</taxon>
        <taxon>Psathyrellaceae</taxon>
        <taxon>Candolleomyces</taxon>
    </lineage>
</organism>
<comment type="similarity">
    <text evidence="2">Belongs to the UDP-glucose/GDP-mannose dehydrogenase family.</text>
</comment>
<dbReference type="FunFam" id="3.40.50.720:FF:000193">
    <property type="entry name" value="UDP-glucose 6-dehydrogenase"/>
    <property type="match status" value="1"/>
</dbReference>
<keyword evidence="4" id="KW-0560">Oxidoreductase</keyword>
<dbReference type="PANTHER" id="PTHR11374:SF3">
    <property type="entry name" value="UDP-GLUCOSE 6-DEHYDROGENASE"/>
    <property type="match status" value="1"/>
</dbReference>
<feature type="binding site" evidence="8">
    <location>
        <position position="450"/>
    </location>
    <ligand>
        <name>substrate</name>
    </ligand>
</feature>
<dbReference type="UniPathway" id="UPA00038">
    <property type="reaction ID" value="UER00491"/>
</dbReference>
<dbReference type="Proteomes" id="UP000290288">
    <property type="component" value="Unassembled WGS sequence"/>
</dbReference>
<dbReference type="PIRSF" id="PIRSF500134">
    <property type="entry name" value="UDPglc_DH_bac"/>
    <property type="match status" value="1"/>
</dbReference>
<dbReference type="Pfam" id="PF03721">
    <property type="entry name" value="UDPG_MGDP_dh_N"/>
    <property type="match status" value="1"/>
</dbReference>
<evidence type="ECO:0000256" key="10">
    <source>
        <dbReference type="SAM" id="MobiDB-lite"/>
    </source>
</evidence>
<dbReference type="GO" id="GO:0006024">
    <property type="term" value="P:glycosaminoglycan biosynthetic process"/>
    <property type="evidence" value="ECO:0007669"/>
    <property type="project" value="TreeGrafter"/>
</dbReference>
<dbReference type="Pfam" id="PF00984">
    <property type="entry name" value="UDPG_MGDP_dh"/>
    <property type="match status" value="1"/>
</dbReference>
<feature type="binding site" evidence="8">
    <location>
        <position position="516"/>
    </location>
    <ligand>
        <name>substrate</name>
    </ligand>
</feature>
<feature type="region of interest" description="Disordered" evidence="10">
    <location>
        <begin position="43"/>
        <end position="67"/>
    </location>
</feature>
<gene>
    <name evidence="12" type="ORF">EST38_g12514</name>
</gene>
<evidence type="ECO:0000313" key="12">
    <source>
        <dbReference type="EMBL" id="RXW13342.1"/>
    </source>
</evidence>
<feature type="binding site" evidence="8">
    <location>
        <begin position="442"/>
        <end position="446"/>
    </location>
    <ligand>
        <name>substrate</name>
    </ligand>
</feature>
<evidence type="ECO:0000256" key="5">
    <source>
        <dbReference type="ARBA" id="ARBA00023027"/>
    </source>
</evidence>
<feature type="compositionally biased region" description="Basic and acidic residues" evidence="10">
    <location>
        <begin position="52"/>
        <end position="62"/>
    </location>
</feature>
<evidence type="ECO:0000256" key="4">
    <source>
        <dbReference type="ARBA" id="ARBA00023002"/>
    </source>
</evidence>
<feature type="binding site" evidence="8">
    <location>
        <position position="397"/>
    </location>
    <ligand>
        <name>substrate</name>
    </ligand>
</feature>
<dbReference type="GO" id="GO:0005634">
    <property type="term" value="C:nucleus"/>
    <property type="evidence" value="ECO:0007669"/>
    <property type="project" value="TreeGrafter"/>
</dbReference>
<evidence type="ECO:0000256" key="6">
    <source>
        <dbReference type="ARBA" id="ARBA00047473"/>
    </source>
</evidence>
<feature type="binding site" evidence="9">
    <location>
        <position position="308"/>
    </location>
    <ligand>
        <name>NAD(+)</name>
        <dbReference type="ChEBI" id="CHEBI:57540"/>
    </ligand>
</feature>
<feature type="binding site" evidence="9">
    <location>
        <position position="456"/>
    </location>
    <ligand>
        <name>NAD(+)</name>
        <dbReference type="ChEBI" id="CHEBI:57540"/>
    </ligand>
</feature>
<comment type="pathway">
    <text evidence="1">Nucleotide-sugar biosynthesis; UDP-alpha-D-glucuronate biosynthesis; UDP-alpha-D-glucuronate from UDP-alpha-D-glucose: step 1/1.</text>
</comment>
<accession>A0A4Q2D3D3</accession>
<dbReference type="SUPFAM" id="SSF48179">
    <property type="entry name" value="6-phosphogluconate dehydrogenase C-terminal domain-like"/>
    <property type="match status" value="1"/>
</dbReference>
<dbReference type="Pfam" id="PF03720">
    <property type="entry name" value="UDPG_MGDP_dh_C"/>
    <property type="match status" value="1"/>
</dbReference>
<dbReference type="NCBIfam" id="TIGR03026">
    <property type="entry name" value="NDP-sugDHase"/>
    <property type="match status" value="1"/>
</dbReference>
<dbReference type="SUPFAM" id="SSF52413">
    <property type="entry name" value="UDP-glucose/GDP-mannose dehydrogenase C-terminal domain"/>
    <property type="match status" value="1"/>
</dbReference>
<dbReference type="GO" id="GO:0003979">
    <property type="term" value="F:UDP-glucose 6-dehydrogenase activity"/>
    <property type="evidence" value="ECO:0007669"/>
    <property type="project" value="UniProtKB-EC"/>
</dbReference>
<dbReference type="OrthoDB" id="5059218at2759"/>
<dbReference type="SMART" id="SM00984">
    <property type="entry name" value="UDPG_MGDP_dh_C"/>
    <property type="match status" value="1"/>
</dbReference>
<dbReference type="InterPro" id="IPR008927">
    <property type="entry name" value="6-PGluconate_DH-like_C_sf"/>
</dbReference>
<dbReference type="InterPro" id="IPR028356">
    <property type="entry name" value="UDPglc_DH_euk"/>
</dbReference>
<dbReference type="FunFam" id="1.20.5.100:FF:000001">
    <property type="entry name" value="UDP-glucose 6-dehydrogenase"/>
    <property type="match status" value="1"/>
</dbReference>
<dbReference type="STRING" id="2316362.A0A4Q2D3D3"/>
<comment type="catalytic activity">
    <reaction evidence="6">
        <text>UDP-alpha-D-glucose + 2 NAD(+) + H2O = UDP-alpha-D-glucuronate + 2 NADH + 3 H(+)</text>
        <dbReference type="Rhea" id="RHEA:23596"/>
        <dbReference type="ChEBI" id="CHEBI:15377"/>
        <dbReference type="ChEBI" id="CHEBI:15378"/>
        <dbReference type="ChEBI" id="CHEBI:57540"/>
        <dbReference type="ChEBI" id="CHEBI:57945"/>
        <dbReference type="ChEBI" id="CHEBI:58052"/>
        <dbReference type="ChEBI" id="CHEBI:58885"/>
        <dbReference type="EC" id="1.1.1.22"/>
    </reaction>
</comment>
<protein>
    <recommendedName>
        <fullName evidence="3">UDP-glucose 6-dehydrogenase</fullName>
        <ecNumber evidence="3">1.1.1.22</ecNumber>
    </recommendedName>
</protein>
<dbReference type="InterPro" id="IPR014026">
    <property type="entry name" value="UDP-Glc/GDP-Man_DH_dimer"/>
</dbReference>
<dbReference type="EMBL" id="SDEE01000945">
    <property type="protein sequence ID" value="RXW13342.1"/>
    <property type="molecule type" value="Genomic_DNA"/>
</dbReference>
<feature type="binding site" evidence="9">
    <location>
        <position position="523"/>
    </location>
    <ligand>
        <name>NAD(+)</name>
        <dbReference type="ChEBI" id="CHEBI:57540"/>
    </ligand>
</feature>
<dbReference type="GO" id="GO:0006065">
    <property type="term" value="P:UDP-glucuronate biosynthetic process"/>
    <property type="evidence" value="ECO:0007669"/>
    <property type="project" value="UniProtKB-UniPathway"/>
</dbReference>
<dbReference type="InterPro" id="IPR036220">
    <property type="entry name" value="UDP-Glc/GDP-Man_DH_C_sf"/>
</dbReference>
<name>A0A4Q2D3D3_9AGAR</name>
<dbReference type="InterPro" id="IPR028357">
    <property type="entry name" value="UDPglc_DH_bac"/>
</dbReference>
<dbReference type="EC" id="1.1.1.22" evidence="3"/>
<dbReference type="InterPro" id="IPR001732">
    <property type="entry name" value="UDP-Glc/GDP-Man_DH_N"/>
</dbReference>
<dbReference type="GO" id="GO:0000271">
    <property type="term" value="P:polysaccharide biosynthetic process"/>
    <property type="evidence" value="ECO:0007669"/>
    <property type="project" value="InterPro"/>
</dbReference>
<dbReference type="PIRSF" id="PIRSF000124">
    <property type="entry name" value="UDPglc_GDPman_dh"/>
    <property type="match status" value="1"/>
</dbReference>
<evidence type="ECO:0000256" key="1">
    <source>
        <dbReference type="ARBA" id="ARBA00004701"/>
    </source>
</evidence>
<evidence type="ECO:0000313" key="13">
    <source>
        <dbReference type="Proteomes" id="UP000290288"/>
    </source>
</evidence>
<dbReference type="SUPFAM" id="SSF51735">
    <property type="entry name" value="NAD(P)-binding Rossmann-fold domains"/>
    <property type="match status" value="1"/>
</dbReference>
<dbReference type="Gene3D" id="1.20.5.100">
    <property type="entry name" value="Cytochrome c1, transmembrane anchor, C-terminal"/>
    <property type="match status" value="1"/>
</dbReference>
<dbReference type="PANTHER" id="PTHR11374">
    <property type="entry name" value="UDP-GLUCOSE DEHYDROGENASE/UDP-MANNAC DEHYDROGENASE"/>
    <property type="match status" value="1"/>
</dbReference>
<dbReference type="Gene3D" id="3.40.50.720">
    <property type="entry name" value="NAD(P)-binding Rossmann-like Domain"/>
    <property type="match status" value="2"/>
</dbReference>
<feature type="active site" description="Nucleophile" evidence="7">
    <location>
        <position position="453"/>
    </location>
</feature>
<evidence type="ECO:0000256" key="8">
    <source>
        <dbReference type="PIRSR" id="PIRSR500134-2"/>
    </source>
</evidence>
<dbReference type="InterPro" id="IPR014027">
    <property type="entry name" value="UDP-Glc/GDP-Man_DH_C"/>
</dbReference>
<reference evidence="12 13" key="1">
    <citation type="submission" date="2019-01" db="EMBL/GenBank/DDBJ databases">
        <title>Draft genome sequence of Psathyrella aberdarensis IHI B618.</title>
        <authorList>
            <person name="Buettner E."/>
            <person name="Kellner H."/>
        </authorList>
    </citation>
    <scope>NUCLEOTIDE SEQUENCE [LARGE SCALE GENOMIC DNA]</scope>
    <source>
        <strain evidence="12 13">IHI B618</strain>
    </source>
</reference>
<feature type="binding site" evidence="8">
    <location>
        <begin position="339"/>
        <end position="342"/>
    </location>
    <ligand>
        <name>substrate</name>
    </ligand>
</feature>
<evidence type="ECO:0000259" key="11">
    <source>
        <dbReference type="SMART" id="SM00984"/>
    </source>
</evidence>